<dbReference type="PROSITE" id="PS51755">
    <property type="entry name" value="OMPR_PHOB"/>
    <property type="match status" value="1"/>
</dbReference>
<dbReference type="Gene3D" id="6.10.250.690">
    <property type="match status" value="1"/>
</dbReference>
<dbReference type="SUPFAM" id="SSF46894">
    <property type="entry name" value="C-terminal effector domain of the bipartite response regulators"/>
    <property type="match status" value="1"/>
</dbReference>
<dbReference type="Pfam" id="PF00486">
    <property type="entry name" value="Trans_reg_C"/>
    <property type="match status" value="1"/>
</dbReference>
<dbReference type="InterPro" id="IPR011006">
    <property type="entry name" value="CheY-like_superfamily"/>
</dbReference>
<keyword evidence="4" id="KW-0805">Transcription regulation</keyword>
<dbReference type="SMART" id="SM00862">
    <property type="entry name" value="Trans_reg_C"/>
    <property type="match status" value="1"/>
</dbReference>
<gene>
    <name evidence="11" type="ORF">ET33_11705</name>
</gene>
<dbReference type="GO" id="GO:0032993">
    <property type="term" value="C:protein-DNA complex"/>
    <property type="evidence" value="ECO:0007669"/>
    <property type="project" value="TreeGrafter"/>
</dbReference>
<dbReference type="GO" id="GO:0000976">
    <property type="term" value="F:transcription cis-regulatory region binding"/>
    <property type="evidence" value="ECO:0007669"/>
    <property type="project" value="TreeGrafter"/>
</dbReference>
<dbReference type="AlphaFoldDB" id="A0A081NZR9"/>
<dbReference type="eggNOG" id="COG0745">
    <property type="taxonomic scope" value="Bacteria"/>
</dbReference>
<evidence type="ECO:0000256" key="8">
    <source>
        <dbReference type="PROSITE-ProRule" id="PRU01091"/>
    </source>
</evidence>
<evidence type="ECO:0000256" key="5">
    <source>
        <dbReference type="ARBA" id="ARBA00023125"/>
    </source>
</evidence>
<dbReference type="FunFam" id="1.10.10.10:FF:000018">
    <property type="entry name" value="DNA-binding response regulator ResD"/>
    <property type="match status" value="1"/>
</dbReference>
<keyword evidence="12" id="KW-1185">Reference proteome</keyword>
<dbReference type="InterPro" id="IPR001789">
    <property type="entry name" value="Sig_transdc_resp-reg_receiver"/>
</dbReference>
<feature type="DNA-binding region" description="OmpR/PhoB-type" evidence="8">
    <location>
        <begin position="132"/>
        <end position="231"/>
    </location>
</feature>
<dbReference type="InterPro" id="IPR036388">
    <property type="entry name" value="WH-like_DNA-bd_sf"/>
</dbReference>
<reference evidence="11 12" key="1">
    <citation type="submission" date="2014-06" db="EMBL/GenBank/DDBJ databases">
        <title>Draft genome sequence of Paenibacillus sp. MSt1.</title>
        <authorList>
            <person name="Aw Y.K."/>
            <person name="Ong K.S."/>
            <person name="Gan H.M."/>
            <person name="Lee S.M."/>
        </authorList>
    </citation>
    <scope>NUCLEOTIDE SEQUENCE [LARGE SCALE GENOMIC DNA]</scope>
    <source>
        <strain evidence="11 12">MSt1</strain>
    </source>
</reference>
<name>A0A081NZR9_9BACL</name>
<dbReference type="Pfam" id="PF00072">
    <property type="entry name" value="Response_reg"/>
    <property type="match status" value="1"/>
</dbReference>
<dbReference type="CDD" id="cd17574">
    <property type="entry name" value="REC_OmpR"/>
    <property type="match status" value="1"/>
</dbReference>
<evidence type="ECO:0000256" key="2">
    <source>
        <dbReference type="ARBA" id="ARBA00022553"/>
    </source>
</evidence>
<dbReference type="GO" id="GO:0000156">
    <property type="term" value="F:phosphorelay response regulator activity"/>
    <property type="evidence" value="ECO:0007669"/>
    <property type="project" value="TreeGrafter"/>
</dbReference>
<dbReference type="PANTHER" id="PTHR48111">
    <property type="entry name" value="REGULATOR OF RPOS"/>
    <property type="match status" value="1"/>
</dbReference>
<comment type="caution">
    <text evidence="11">The sequence shown here is derived from an EMBL/GenBank/DDBJ whole genome shotgun (WGS) entry which is preliminary data.</text>
</comment>
<proteinExistence type="predicted"/>
<evidence type="ECO:0000256" key="3">
    <source>
        <dbReference type="ARBA" id="ARBA00023012"/>
    </source>
</evidence>
<evidence type="ECO:0000313" key="12">
    <source>
        <dbReference type="Proteomes" id="UP000028123"/>
    </source>
</evidence>
<dbReference type="InterPro" id="IPR039420">
    <property type="entry name" value="WalR-like"/>
</dbReference>
<dbReference type="Gene3D" id="3.40.50.2300">
    <property type="match status" value="1"/>
</dbReference>
<evidence type="ECO:0000256" key="1">
    <source>
        <dbReference type="ARBA" id="ARBA00004496"/>
    </source>
</evidence>
<dbReference type="Proteomes" id="UP000028123">
    <property type="component" value="Unassembled WGS sequence"/>
</dbReference>
<dbReference type="EMBL" id="JNVM01000018">
    <property type="protein sequence ID" value="KEQ23942.1"/>
    <property type="molecule type" value="Genomic_DNA"/>
</dbReference>
<dbReference type="CDD" id="cd00383">
    <property type="entry name" value="trans_reg_C"/>
    <property type="match status" value="1"/>
</dbReference>
<evidence type="ECO:0000313" key="11">
    <source>
        <dbReference type="EMBL" id="KEQ23942.1"/>
    </source>
</evidence>
<sequence>MNKRILIVDDDHKIANLLEIYLKNEGYEVIKEHNGIDAIRRIEEETVHLVILDVMMPELDGMEVCRKIREDKTTPILMLSAKDEDMDKILGLMTGADDYMGKPFNPLELVARVKSLLRRSYFSAQTAQPDAEGIIKIKSMQIDKRNHAVTIDERPIKLTPIEFGILFLLASHPGRVFGSEEIFELIWKEKYFEANNSVTVHISRLREKLEKEMAGEKLIHTVWGVGYKIEN</sequence>
<protein>
    <submittedName>
        <fullName evidence="11">PhoB family transcriptional regulator</fullName>
    </submittedName>
</protein>
<dbReference type="SUPFAM" id="SSF52172">
    <property type="entry name" value="CheY-like"/>
    <property type="match status" value="1"/>
</dbReference>
<comment type="subcellular location">
    <subcellularLocation>
        <location evidence="1">Cytoplasm</location>
    </subcellularLocation>
</comment>
<dbReference type="InterPro" id="IPR016032">
    <property type="entry name" value="Sig_transdc_resp-reg_C-effctor"/>
</dbReference>
<dbReference type="Gene3D" id="1.10.10.10">
    <property type="entry name" value="Winged helix-like DNA-binding domain superfamily/Winged helix DNA-binding domain"/>
    <property type="match status" value="1"/>
</dbReference>
<dbReference type="InterPro" id="IPR001867">
    <property type="entry name" value="OmpR/PhoB-type_DNA-bd"/>
</dbReference>
<dbReference type="GO" id="GO:0005829">
    <property type="term" value="C:cytosol"/>
    <property type="evidence" value="ECO:0007669"/>
    <property type="project" value="TreeGrafter"/>
</dbReference>
<dbReference type="GO" id="GO:0006355">
    <property type="term" value="P:regulation of DNA-templated transcription"/>
    <property type="evidence" value="ECO:0007669"/>
    <property type="project" value="InterPro"/>
</dbReference>
<evidence type="ECO:0000256" key="4">
    <source>
        <dbReference type="ARBA" id="ARBA00023015"/>
    </source>
</evidence>
<dbReference type="FunFam" id="3.40.50.2300:FF:000001">
    <property type="entry name" value="DNA-binding response regulator PhoB"/>
    <property type="match status" value="1"/>
</dbReference>
<evidence type="ECO:0000259" key="10">
    <source>
        <dbReference type="PROSITE" id="PS51755"/>
    </source>
</evidence>
<accession>A0A081NZR9</accession>
<feature type="domain" description="OmpR/PhoB-type" evidence="10">
    <location>
        <begin position="132"/>
        <end position="231"/>
    </location>
</feature>
<dbReference type="RefSeq" id="WP_036686942.1">
    <property type="nucleotide sequence ID" value="NZ_FYEP01000005.1"/>
</dbReference>
<evidence type="ECO:0000259" key="9">
    <source>
        <dbReference type="PROSITE" id="PS50110"/>
    </source>
</evidence>
<keyword evidence="6" id="KW-0804">Transcription</keyword>
<evidence type="ECO:0000256" key="6">
    <source>
        <dbReference type="ARBA" id="ARBA00023163"/>
    </source>
</evidence>
<dbReference type="PROSITE" id="PS50110">
    <property type="entry name" value="RESPONSE_REGULATORY"/>
    <property type="match status" value="1"/>
</dbReference>
<dbReference type="OrthoDB" id="9790442at2"/>
<evidence type="ECO:0000256" key="7">
    <source>
        <dbReference type="PROSITE-ProRule" id="PRU00169"/>
    </source>
</evidence>
<feature type="domain" description="Response regulatory" evidence="9">
    <location>
        <begin position="4"/>
        <end position="117"/>
    </location>
</feature>
<dbReference type="PANTHER" id="PTHR48111:SF10">
    <property type="entry name" value="STAGE 0 SPORULATION PROTEIN A HOMOLOG"/>
    <property type="match status" value="1"/>
</dbReference>
<dbReference type="SMART" id="SM00448">
    <property type="entry name" value="REC"/>
    <property type="match status" value="1"/>
</dbReference>
<organism evidence="11 12">
    <name type="scientific">Paenibacillus tyrfis</name>
    <dbReference type="NCBI Taxonomy" id="1501230"/>
    <lineage>
        <taxon>Bacteria</taxon>
        <taxon>Bacillati</taxon>
        <taxon>Bacillota</taxon>
        <taxon>Bacilli</taxon>
        <taxon>Bacillales</taxon>
        <taxon>Paenibacillaceae</taxon>
        <taxon>Paenibacillus</taxon>
    </lineage>
</organism>
<keyword evidence="3" id="KW-0902">Two-component regulatory system</keyword>
<keyword evidence="2 7" id="KW-0597">Phosphoprotein</keyword>
<keyword evidence="5 8" id="KW-0238">DNA-binding</keyword>
<feature type="modified residue" description="4-aspartylphosphate" evidence="7">
    <location>
        <position position="53"/>
    </location>
</feature>